<evidence type="ECO:0000313" key="1">
    <source>
        <dbReference type="EMBL" id="RCN45007.1"/>
    </source>
</evidence>
<name>A0A368GQ20_ANCCA</name>
<comment type="caution">
    <text evidence="1">The sequence shown here is derived from an EMBL/GenBank/DDBJ whole genome shotgun (WGS) entry which is preliminary data.</text>
</comment>
<evidence type="ECO:0000313" key="2">
    <source>
        <dbReference type="Proteomes" id="UP000252519"/>
    </source>
</evidence>
<gene>
    <name evidence="1" type="ORF">ANCCAN_09002</name>
</gene>
<sequence>MEFFLNQVPGVISNCARAKSIQGTVAQGTKQVAHGVVTHTKSAADSLQTGLETSVKVVGEAANAAASQAKV</sequence>
<protein>
    <submittedName>
        <fullName evidence="1">Uncharacterized protein</fullName>
    </submittedName>
</protein>
<dbReference type="Proteomes" id="UP000252519">
    <property type="component" value="Unassembled WGS sequence"/>
</dbReference>
<dbReference type="EMBL" id="JOJR01000114">
    <property type="protein sequence ID" value="RCN45007.1"/>
    <property type="molecule type" value="Genomic_DNA"/>
</dbReference>
<dbReference type="OrthoDB" id="26679at2759"/>
<dbReference type="AlphaFoldDB" id="A0A368GQ20"/>
<keyword evidence="2" id="KW-1185">Reference proteome</keyword>
<dbReference type="STRING" id="29170.A0A368GQ20"/>
<organism evidence="1 2">
    <name type="scientific">Ancylostoma caninum</name>
    <name type="common">Dog hookworm</name>
    <dbReference type="NCBI Taxonomy" id="29170"/>
    <lineage>
        <taxon>Eukaryota</taxon>
        <taxon>Metazoa</taxon>
        <taxon>Ecdysozoa</taxon>
        <taxon>Nematoda</taxon>
        <taxon>Chromadorea</taxon>
        <taxon>Rhabditida</taxon>
        <taxon>Rhabditina</taxon>
        <taxon>Rhabditomorpha</taxon>
        <taxon>Strongyloidea</taxon>
        <taxon>Ancylostomatidae</taxon>
        <taxon>Ancylostomatinae</taxon>
        <taxon>Ancylostoma</taxon>
    </lineage>
</organism>
<proteinExistence type="predicted"/>
<reference evidence="1 2" key="1">
    <citation type="submission" date="2014-10" db="EMBL/GenBank/DDBJ databases">
        <title>Draft genome of the hookworm Ancylostoma caninum.</title>
        <authorList>
            <person name="Mitreva M."/>
        </authorList>
    </citation>
    <scope>NUCLEOTIDE SEQUENCE [LARGE SCALE GENOMIC DNA]</scope>
    <source>
        <strain evidence="1 2">Baltimore</strain>
    </source>
</reference>
<accession>A0A368GQ20</accession>